<dbReference type="InterPro" id="IPR052585">
    <property type="entry name" value="Lipid_raft_assoc_Zn_ADH"/>
</dbReference>
<organism evidence="2 3">
    <name type="scientific">Aspergillus keveii</name>
    <dbReference type="NCBI Taxonomy" id="714993"/>
    <lineage>
        <taxon>Eukaryota</taxon>
        <taxon>Fungi</taxon>
        <taxon>Dikarya</taxon>
        <taxon>Ascomycota</taxon>
        <taxon>Pezizomycotina</taxon>
        <taxon>Eurotiomycetes</taxon>
        <taxon>Eurotiomycetidae</taxon>
        <taxon>Eurotiales</taxon>
        <taxon>Aspergillaceae</taxon>
        <taxon>Aspergillus</taxon>
        <taxon>Aspergillus subgen. Nidulantes</taxon>
    </lineage>
</organism>
<name>A0ABR4FWM2_9EURO</name>
<sequence length="126" mass="13285">MSDTALQCQLSGPNGHFAQVAVPLPVPGPNEVYIRTKAVALNPLDAKKLASGVAVNSWPAVLGNDAAGVVESVGDAVRDFRLGDEVFFICGRENRSSVFQEIVTISSRAVAKKPAYLSFEEAASLP</sequence>
<proteinExistence type="predicted"/>
<evidence type="ECO:0000313" key="3">
    <source>
        <dbReference type="Proteomes" id="UP001610563"/>
    </source>
</evidence>
<dbReference type="PANTHER" id="PTHR43482">
    <property type="entry name" value="PROTEIN AST1-RELATED"/>
    <property type="match status" value="1"/>
</dbReference>
<evidence type="ECO:0000313" key="2">
    <source>
        <dbReference type="EMBL" id="KAL2787668.1"/>
    </source>
</evidence>
<accession>A0ABR4FWM2</accession>
<comment type="caution">
    <text evidence="2">The sequence shown here is derived from an EMBL/GenBank/DDBJ whole genome shotgun (WGS) entry which is preliminary data.</text>
</comment>
<evidence type="ECO:0000259" key="1">
    <source>
        <dbReference type="Pfam" id="PF08240"/>
    </source>
</evidence>
<protein>
    <submittedName>
        <fullName evidence="2">Chaperonin 10-like protein</fullName>
    </submittedName>
</protein>
<feature type="domain" description="Alcohol dehydrogenase-like N-terminal" evidence="1">
    <location>
        <begin position="28"/>
        <end position="114"/>
    </location>
</feature>
<keyword evidence="3" id="KW-1185">Reference proteome</keyword>
<dbReference type="InterPro" id="IPR013154">
    <property type="entry name" value="ADH-like_N"/>
</dbReference>
<dbReference type="SUPFAM" id="SSF50129">
    <property type="entry name" value="GroES-like"/>
    <property type="match status" value="1"/>
</dbReference>
<dbReference type="InterPro" id="IPR011032">
    <property type="entry name" value="GroES-like_sf"/>
</dbReference>
<dbReference type="Proteomes" id="UP001610563">
    <property type="component" value="Unassembled WGS sequence"/>
</dbReference>
<dbReference type="Pfam" id="PF08240">
    <property type="entry name" value="ADH_N"/>
    <property type="match status" value="1"/>
</dbReference>
<reference evidence="2 3" key="1">
    <citation type="submission" date="2024-07" db="EMBL/GenBank/DDBJ databases">
        <title>Section-level genome sequencing and comparative genomics of Aspergillus sections Usti and Cavernicolus.</title>
        <authorList>
            <consortium name="Lawrence Berkeley National Laboratory"/>
            <person name="Nybo J.L."/>
            <person name="Vesth T.C."/>
            <person name="Theobald S."/>
            <person name="Frisvad J.C."/>
            <person name="Larsen T.O."/>
            <person name="Kjaerboelling I."/>
            <person name="Rothschild-Mancinelli K."/>
            <person name="Lyhne E.K."/>
            <person name="Kogle M.E."/>
            <person name="Barry K."/>
            <person name="Clum A."/>
            <person name="Na H."/>
            <person name="Ledsgaard L."/>
            <person name="Lin J."/>
            <person name="Lipzen A."/>
            <person name="Kuo A."/>
            <person name="Riley R."/>
            <person name="Mondo S."/>
            <person name="Labutti K."/>
            <person name="Haridas S."/>
            <person name="Pangalinan J."/>
            <person name="Salamov A.A."/>
            <person name="Simmons B.A."/>
            <person name="Magnuson J.K."/>
            <person name="Chen J."/>
            <person name="Drula E."/>
            <person name="Henrissat B."/>
            <person name="Wiebenga A."/>
            <person name="Lubbers R.J."/>
            <person name="Gomes A.C."/>
            <person name="Makela M.R."/>
            <person name="Stajich J."/>
            <person name="Grigoriev I.V."/>
            <person name="Mortensen U.H."/>
            <person name="De Vries R.P."/>
            <person name="Baker S.E."/>
            <person name="Andersen M.R."/>
        </authorList>
    </citation>
    <scope>NUCLEOTIDE SEQUENCE [LARGE SCALE GENOMIC DNA]</scope>
    <source>
        <strain evidence="2 3">CBS 209.92</strain>
    </source>
</reference>
<dbReference type="PANTHER" id="PTHR43482:SF1">
    <property type="entry name" value="PROTEIN AST1-RELATED"/>
    <property type="match status" value="1"/>
</dbReference>
<dbReference type="Gene3D" id="3.90.180.10">
    <property type="entry name" value="Medium-chain alcohol dehydrogenases, catalytic domain"/>
    <property type="match status" value="1"/>
</dbReference>
<dbReference type="EMBL" id="JBFTWV010000092">
    <property type="protein sequence ID" value="KAL2787668.1"/>
    <property type="molecule type" value="Genomic_DNA"/>
</dbReference>
<gene>
    <name evidence="2" type="ORF">BJX66DRAFT_280050</name>
</gene>